<dbReference type="AlphaFoldDB" id="A0A840PT33"/>
<protein>
    <submittedName>
        <fullName evidence="1">Uncharacterized protein</fullName>
    </submittedName>
</protein>
<gene>
    <name evidence="1" type="ORF">HNR36_000303</name>
</gene>
<dbReference type="EMBL" id="JACHGZ010000002">
    <property type="protein sequence ID" value="MBB5147921.1"/>
    <property type="molecule type" value="Genomic_DNA"/>
</dbReference>
<evidence type="ECO:0000313" key="2">
    <source>
        <dbReference type="Proteomes" id="UP000557217"/>
    </source>
</evidence>
<keyword evidence="2" id="KW-1185">Reference proteome</keyword>
<proteinExistence type="predicted"/>
<evidence type="ECO:0000313" key="1">
    <source>
        <dbReference type="EMBL" id="MBB5147921.1"/>
    </source>
</evidence>
<comment type="caution">
    <text evidence="1">The sequence shown here is derived from an EMBL/GenBank/DDBJ whole genome shotgun (WGS) entry which is preliminary data.</text>
</comment>
<reference evidence="1 2" key="1">
    <citation type="submission" date="2020-08" db="EMBL/GenBank/DDBJ databases">
        <title>Genomic Encyclopedia of Type Strains, Phase IV (KMG-IV): sequencing the most valuable type-strain genomes for metagenomic binning, comparative biology and taxonomic classification.</title>
        <authorList>
            <person name="Goeker M."/>
        </authorList>
    </citation>
    <scope>NUCLEOTIDE SEQUENCE [LARGE SCALE GENOMIC DNA]</scope>
    <source>
        <strain evidence="1 2">DSM 10633</strain>
    </source>
</reference>
<organism evidence="1 2">
    <name type="scientific">Ureibacillus thermosphaericus</name>
    <dbReference type="NCBI Taxonomy" id="51173"/>
    <lineage>
        <taxon>Bacteria</taxon>
        <taxon>Bacillati</taxon>
        <taxon>Bacillota</taxon>
        <taxon>Bacilli</taxon>
        <taxon>Bacillales</taxon>
        <taxon>Caryophanaceae</taxon>
        <taxon>Ureibacillus</taxon>
    </lineage>
</organism>
<sequence>MSSSHISKPGETLEVGSWSSIVSDEVPLTEDVVLGYMGLFEAHDGSSISVRTSQSPPQELVEENTHIPVLYLIRASLTDDTDLDVE</sequence>
<dbReference type="RefSeq" id="WP_168411842.1">
    <property type="nucleotide sequence ID" value="NZ_JAAXPW010000002.1"/>
</dbReference>
<dbReference type="Proteomes" id="UP000557217">
    <property type="component" value="Unassembled WGS sequence"/>
</dbReference>
<accession>A0A840PT33</accession>
<name>A0A840PT33_URETH</name>